<evidence type="ECO:0008006" key="4">
    <source>
        <dbReference type="Google" id="ProtNLM"/>
    </source>
</evidence>
<organism evidence="2 3">
    <name type="scientific">Coprinellus micaceus</name>
    <name type="common">Glistening ink-cap mushroom</name>
    <name type="synonym">Coprinus micaceus</name>
    <dbReference type="NCBI Taxonomy" id="71717"/>
    <lineage>
        <taxon>Eukaryota</taxon>
        <taxon>Fungi</taxon>
        <taxon>Dikarya</taxon>
        <taxon>Basidiomycota</taxon>
        <taxon>Agaricomycotina</taxon>
        <taxon>Agaricomycetes</taxon>
        <taxon>Agaricomycetidae</taxon>
        <taxon>Agaricales</taxon>
        <taxon>Agaricineae</taxon>
        <taxon>Psathyrellaceae</taxon>
        <taxon>Coprinellus</taxon>
    </lineage>
</organism>
<protein>
    <recommendedName>
        <fullName evidence="4">F-box domain-containing protein</fullName>
    </recommendedName>
</protein>
<reference evidence="2 3" key="1">
    <citation type="journal article" date="2019" name="Nat. Ecol. Evol.">
        <title>Megaphylogeny resolves global patterns of mushroom evolution.</title>
        <authorList>
            <person name="Varga T."/>
            <person name="Krizsan K."/>
            <person name="Foldi C."/>
            <person name="Dima B."/>
            <person name="Sanchez-Garcia M."/>
            <person name="Sanchez-Ramirez S."/>
            <person name="Szollosi G.J."/>
            <person name="Szarkandi J.G."/>
            <person name="Papp V."/>
            <person name="Albert L."/>
            <person name="Andreopoulos W."/>
            <person name="Angelini C."/>
            <person name="Antonin V."/>
            <person name="Barry K.W."/>
            <person name="Bougher N.L."/>
            <person name="Buchanan P."/>
            <person name="Buyck B."/>
            <person name="Bense V."/>
            <person name="Catcheside P."/>
            <person name="Chovatia M."/>
            <person name="Cooper J."/>
            <person name="Damon W."/>
            <person name="Desjardin D."/>
            <person name="Finy P."/>
            <person name="Geml J."/>
            <person name="Haridas S."/>
            <person name="Hughes K."/>
            <person name="Justo A."/>
            <person name="Karasinski D."/>
            <person name="Kautmanova I."/>
            <person name="Kiss B."/>
            <person name="Kocsube S."/>
            <person name="Kotiranta H."/>
            <person name="LaButti K.M."/>
            <person name="Lechner B.E."/>
            <person name="Liimatainen K."/>
            <person name="Lipzen A."/>
            <person name="Lukacs Z."/>
            <person name="Mihaltcheva S."/>
            <person name="Morgado L.N."/>
            <person name="Niskanen T."/>
            <person name="Noordeloos M.E."/>
            <person name="Ohm R.A."/>
            <person name="Ortiz-Santana B."/>
            <person name="Ovrebo C."/>
            <person name="Racz N."/>
            <person name="Riley R."/>
            <person name="Savchenko A."/>
            <person name="Shiryaev A."/>
            <person name="Soop K."/>
            <person name="Spirin V."/>
            <person name="Szebenyi C."/>
            <person name="Tomsovsky M."/>
            <person name="Tulloss R.E."/>
            <person name="Uehling J."/>
            <person name="Grigoriev I.V."/>
            <person name="Vagvolgyi C."/>
            <person name="Papp T."/>
            <person name="Martin F.M."/>
            <person name="Miettinen O."/>
            <person name="Hibbett D.S."/>
            <person name="Nagy L.G."/>
        </authorList>
    </citation>
    <scope>NUCLEOTIDE SEQUENCE [LARGE SCALE GENOMIC DNA]</scope>
    <source>
        <strain evidence="2 3">FP101781</strain>
    </source>
</reference>
<sequence length="511" mass="57437">MGHKGWDDSVQRWTSLSDIKYGPRLTLLPPEMGQVFCDSPRKDLWTADETRLRPGILDTGRSSLLAVGRPEYGHTRANFIRHGLWCNRVQRFFGPYPRVEPYSGARFQHKPRSAQSSASNANRRVCKRWLRVAQDIPRFWRTIAIDPSKPTLSFEAVSSWLARSKNLPKAVHISARLCGKEVPYGYGTRKLCRGEACYFSGPVLVKVLKDGPLLDAVPIDCPSPECFQQLSDSFGRFNNHHKPSGWDTANNITIFAKWEDQWVNLPPSTWLFLPQLTGSLQLTLPTIYFASNATREPLAIDIPAAVLQRLTTLKLTCDWSADHVLKLLHECKSLEVLSFDMCFGRFSSWNSGDTFMQGIAQSGVALPALRTLSLRGVNTYHARDLVMIKQPAVRVLSVMFDYDYWVLDQRTFPAPPSTLNVMNPQDGISFASFLRGSTQSPSLLESLAITNGIFQEDTLYNALKDLVSLRHLKLDQAVFNVDTFSKLLPPPPSNPRIVPASPGFESDPRNS</sequence>
<evidence type="ECO:0000256" key="1">
    <source>
        <dbReference type="SAM" id="MobiDB-lite"/>
    </source>
</evidence>
<dbReference type="InterPro" id="IPR032675">
    <property type="entry name" value="LRR_dom_sf"/>
</dbReference>
<dbReference type="SUPFAM" id="SSF52047">
    <property type="entry name" value="RNI-like"/>
    <property type="match status" value="1"/>
</dbReference>
<dbReference type="AlphaFoldDB" id="A0A4Y7U163"/>
<dbReference type="STRING" id="71717.A0A4Y7U163"/>
<name>A0A4Y7U163_COPMI</name>
<dbReference type="Gene3D" id="3.80.10.10">
    <property type="entry name" value="Ribonuclease Inhibitor"/>
    <property type="match status" value="1"/>
</dbReference>
<gene>
    <name evidence="2" type="ORF">FA13DRAFT_1704241</name>
</gene>
<evidence type="ECO:0000313" key="3">
    <source>
        <dbReference type="Proteomes" id="UP000298030"/>
    </source>
</evidence>
<proteinExistence type="predicted"/>
<keyword evidence="3" id="KW-1185">Reference proteome</keyword>
<comment type="caution">
    <text evidence="2">The sequence shown here is derived from an EMBL/GenBank/DDBJ whole genome shotgun (WGS) entry which is preliminary data.</text>
</comment>
<accession>A0A4Y7U163</accession>
<feature type="region of interest" description="Disordered" evidence="1">
    <location>
        <begin position="490"/>
        <end position="511"/>
    </location>
</feature>
<dbReference type="Proteomes" id="UP000298030">
    <property type="component" value="Unassembled WGS sequence"/>
</dbReference>
<dbReference type="EMBL" id="QPFP01000001">
    <property type="protein sequence ID" value="TEB40177.1"/>
    <property type="molecule type" value="Genomic_DNA"/>
</dbReference>
<evidence type="ECO:0000313" key="2">
    <source>
        <dbReference type="EMBL" id="TEB40177.1"/>
    </source>
</evidence>